<comment type="catalytic activity">
    <reaction evidence="2">
        <text>[(1-&gt;4)-alpha-D-glucosyl](n) + phosphate = [(1-&gt;4)-alpha-D-glucosyl](n-1) + alpha-D-glucose 1-phosphate</text>
        <dbReference type="Rhea" id="RHEA:41732"/>
        <dbReference type="Rhea" id="RHEA-COMP:9584"/>
        <dbReference type="Rhea" id="RHEA-COMP:9586"/>
        <dbReference type="ChEBI" id="CHEBI:15444"/>
        <dbReference type="ChEBI" id="CHEBI:43474"/>
        <dbReference type="ChEBI" id="CHEBI:58601"/>
        <dbReference type="EC" id="2.4.1.1"/>
    </reaction>
</comment>
<dbReference type="GO" id="GO:0005980">
    <property type="term" value="P:glycogen catabolic process"/>
    <property type="evidence" value="ECO:0007669"/>
    <property type="project" value="TreeGrafter"/>
</dbReference>
<comment type="cofactor">
    <cofactor evidence="2">
        <name>pyridoxal 5'-phosphate</name>
        <dbReference type="ChEBI" id="CHEBI:597326"/>
    </cofactor>
</comment>
<dbReference type="OrthoDB" id="9215500at2759"/>
<dbReference type="EMBL" id="SWLB01000010">
    <property type="protein sequence ID" value="KAF3333532.1"/>
    <property type="molecule type" value="Genomic_DNA"/>
</dbReference>
<keyword evidence="2" id="KW-0663">Pyridoxal phosphate</keyword>
<comment type="function">
    <text evidence="2">Allosteric enzyme that catalyzes the rate-limiting step in glycogen catabolism, the phosphorolytic cleavage of glycogen to produce glucose-1-phosphate, and plays a central role in maintaining cellular and organismal glucose homeostasis.</text>
</comment>
<dbReference type="Pfam" id="PF00343">
    <property type="entry name" value="Phosphorylase"/>
    <property type="match status" value="1"/>
</dbReference>
<accession>A0A833R8Z8</accession>
<evidence type="ECO:0000256" key="2">
    <source>
        <dbReference type="RuleBase" id="RU000587"/>
    </source>
</evidence>
<keyword evidence="2" id="KW-0808">Transferase</keyword>
<dbReference type="GO" id="GO:0005737">
    <property type="term" value="C:cytoplasm"/>
    <property type="evidence" value="ECO:0007669"/>
    <property type="project" value="TreeGrafter"/>
</dbReference>
<dbReference type="Proteomes" id="UP000623129">
    <property type="component" value="Unassembled WGS sequence"/>
</dbReference>
<protein>
    <recommendedName>
        <fullName evidence="2">Alpha-1,4 glucan phosphorylase</fullName>
        <ecNumber evidence="2">2.4.1.1</ecNumber>
    </recommendedName>
</protein>
<keyword evidence="2" id="KW-0119">Carbohydrate metabolism</keyword>
<dbReference type="Gene3D" id="3.40.50.2000">
    <property type="entry name" value="Glycogen Phosphorylase B"/>
    <property type="match status" value="1"/>
</dbReference>
<keyword evidence="2" id="KW-0328">Glycosyltransferase</keyword>
<gene>
    <name evidence="3" type="ORF">FCM35_KLT01223</name>
</gene>
<dbReference type="PANTHER" id="PTHR11468:SF4">
    <property type="entry name" value="ALPHA-GLUCAN PHOSPHORYLASE 2, CYTOSOLIC"/>
    <property type="match status" value="1"/>
</dbReference>
<name>A0A833R8Z8_9POAL</name>
<dbReference type="EC" id="2.4.1.1" evidence="2"/>
<keyword evidence="4" id="KW-1185">Reference proteome</keyword>
<dbReference type="PANTHER" id="PTHR11468">
    <property type="entry name" value="GLYCOGEN PHOSPHORYLASE"/>
    <property type="match status" value="1"/>
</dbReference>
<evidence type="ECO:0000313" key="4">
    <source>
        <dbReference type="Proteomes" id="UP000623129"/>
    </source>
</evidence>
<dbReference type="GO" id="GO:0008184">
    <property type="term" value="F:glycogen phosphorylase activity"/>
    <property type="evidence" value="ECO:0007669"/>
    <property type="project" value="InterPro"/>
</dbReference>
<dbReference type="AlphaFoldDB" id="A0A833R8Z8"/>
<dbReference type="GO" id="GO:0030170">
    <property type="term" value="F:pyridoxal phosphate binding"/>
    <property type="evidence" value="ECO:0007669"/>
    <property type="project" value="TreeGrafter"/>
</dbReference>
<proteinExistence type="inferred from homology"/>
<evidence type="ECO:0000313" key="3">
    <source>
        <dbReference type="EMBL" id="KAF3333532.1"/>
    </source>
</evidence>
<sequence length="96" mass="11299">MLLLSVRQFFVPMEGYHFFFAQATTFLDSMATLNLLDWGYGLCYRYGLFKQRITAEGQEEVAEDWLEKFSPWEIVRHDIVYPVRLFGHVEINPDGS</sequence>
<organism evidence="3 4">
    <name type="scientific">Carex littledalei</name>
    <dbReference type="NCBI Taxonomy" id="544730"/>
    <lineage>
        <taxon>Eukaryota</taxon>
        <taxon>Viridiplantae</taxon>
        <taxon>Streptophyta</taxon>
        <taxon>Embryophyta</taxon>
        <taxon>Tracheophyta</taxon>
        <taxon>Spermatophyta</taxon>
        <taxon>Magnoliopsida</taxon>
        <taxon>Liliopsida</taxon>
        <taxon>Poales</taxon>
        <taxon>Cyperaceae</taxon>
        <taxon>Cyperoideae</taxon>
        <taxon>Cariceae</taxon>
        <taxon>Carex</taxon>
        <taxon>Carex subgen. Euthyceras</taxon>
    </lineage>
</organism>
<evidence type="ECO:0000256" key="1">
    <source>
        <dbReference type="ARBA" id="ARBA00006047"/>
    </source>
</evidence>
<reference evidence="3" key="1">
    <citation type="submission" date="2020-01" db="EMBL/GenBank/DDBJ databases">
        <title>Genome sequence of Kobresia littledalei, the first chromosome-level genome in the family Cyperaceae.</title>
        <authorList>
            <person name="Qu G."/>
        </authorList>
    </citation>
    <scope>NUCLEOTIDE SEQUENCE</scope>
    <source>
        <strain evidence="3">C.B.Clarke</strain>
        <tissue evidence="3">Leaf</tissue>
    </source>
</reference>
<comment type="caution">
    <text evidence="3">The sequence shown here is derived from an EMBL/GenBank/DDBJ whole genome shotgun (WGS) entry which is preliminary data.</text>
</comment>
<dbReference type="InterPro" id="IPR000811">
    <property type="entry name" value="Glyco_trans_35"/>
</dbReference>
<comment type="similarity">
    <text evidence="1 2">Belongs to the glycogen phosphorylase family.</text>
</comment>
<dbReference type="SUPFAM" id="SSF53756">
    <property type="entry name" value="UDP-Glycosyltransferase/glycogen phosphorylase"/>
    <property type="match status" value="1"/>
</dbReference>